<dbReference type="PANTHER" id="PTHR31683:SF67">
    <property type="entry name" value="PECTIN LYASE F-RELATED"/>
    <property type="match status" value="1"/>
</dbReference>
<keyword evidence="1" id="KW-1015">Disulfide bond</keyword>
<dbReference type="GO" id="GO:0030570">
    <property type="term" value="F:pectate lyase activity"/>
    <property type="evidence" value="ECO:0007669"/>
    <property type="project" value="InterPro"/>
</dbReference>
<dbReference type="Pfam" id="PF17957">
    <property type="entry name" value="Big_7"/>
    <property type="match status" value="1"/>
</dbReference>
<feature type="signal peptide" evidence="5">
    <location>
        <begin position="1"/>
        <end position="16"/>
    </location>
</feature>
<organism evidence="6 7">
    <name type="scientific">Fibrobacter intestinalis</name>
    <dbReference type="NCBI Taxonomy" id="28122"/>
    <lineage>
        <taxon>Bacteria</taxon>
        <taxon>Pseudomonadati</taxon>
        <taxon>Fibrobacterota</taxon>
        <taxon>Fibrobacteria</taxon>
        <taxon>Fibrobacterales</taxon>
        <taxon>Fibrobacteraceae</taxon>
        <taxon>Fibrobacter</taxon>
    </lineage>
</organism>
<dbReference type="PANTHER" id="PTHR31683">
    <property type="entry name" value="PECTATE LYASE 18-RELATED"/>
    <property type="match status" value="1"/>
</dbReference>
<evidence type="ECO:0000256" key="3">
    <source>
        <dbReference type="ARBA" id="ARBA00037631"/>
    </source>
</evidence>
<proteinExistence type="predicted"/>
<dbReference type="InterPro" id="IPR012334">
    <property type="entry name" value="Pectin_lyas_fold"/>
</dbReference>
<dbReference type="EC" id="4.2.2.10" evidence="4"/>
<dbReference type="Gene3D" id="2.60.40.10">
    <property type="entry name" value="Immunoglobulins"/>
    <property type="match status" value="1"/>
</dbReference>
<dbReference type="AlphaFoldDB" id="A0A1M6QKQ9"/>
<dbReference type="InterPro" id="IPR011050">
    <property type="entry name" value="Pectin_lyase_fold/virulence"/>
</dbReference>
<dbReference type="SUPFAM" id="SSF51126">
    <property type="entry name" value="Pectin lyase-like"/>
    <property type="match status" value="1"/>
</dbReference>
<comment type="function">
    <text evidence="3">Pectinolytic enzymes consist of four classes of enzymes: pectin lyase, polygalacturonase, pectin methylesterase and rhamnogalacturonase. Among pectinolytic enzymes, pectin lyase is the most important in depolymerization of pectin, since it cleaves internal glycosidic bonds of highly methylated pectins.</text>
</comment>
<dbReference type="Gene3D" id="2.160.20.10">
    <property type="entry name" value="Single-stranded right-handed beta-helix, Pectin lyase-like"/>
    <property type="match status" value="1"/>
</dbReference>
<evidence type="ECO:0000313" key="7">
    <source>
        <dbReference type="Proteomes" id="UP000184275"/>
    </source>
</evidence>
<dbReference type="GO" id="GO:0047490">
    <property type="term" value="F:pectin lyase activity"/>
    <property type="evidence" value="ECO:0007669"/>
    <property type="project" value="UniProtKB-EC"/>
</dbReference>
<feature type="chain" id="PRO_5012522722" description="pectin lyase" evidence="5">
    <location>
        <begin position="17"/>
        <end position="822"/>
    </location>
</feature>
<keyword evidence="7" id="KW-1185">Reference proteome</keyword>
<keyword evidence="5" id="KW-0732">Signal</keyword>
<reference evidence="7" key="1">
    <citation type="submission" date="2016-11" db="EMBL/GenBank/DDBJ databases">
        <authorList>
            <person name="Varghese N."/>
            <person name="Submissions S."/>
        </authorList>
    </citation>
    <scope>NUCLEOTIDE SEQUENCE [LARGE SCALE GENOMIC DNA]</scope>
    <source>
        <strain evidence="7">UWOS</strain>
    </source>
</reference>
<evidence type="ECO:0000313" key="6">
    <source>
        <dbReference type="EMBL" id="SHK20879.1"/>
    </source>
</evidence>
<evidence type="ECO:0000256" key="4">
    <source>
        <dbReference type="ARBA" id="ARBA00039082"/>
    </source>
</evidence>
<keyword evidence="6" id="KW-0456">Lyase</keyword>
<evidence type="ECO:0000256" key="1">
    <source>
        <dbReference type="ARBA" id="ARBA00023157"/>
    </source>
</evidence>
<dbReference type="EMBL" id="FRAW01000002">
    <property type="protein sequence ID" value="SHK20879.1"/>
    <property type="molecule type" value="Genomic_DNA"/>
</dbReference>
<dbReference type="Proteomes" id="UP000184275">
    <property type="component" value="Unassembled WGS sequence"/>
</dbReference>
<sequence>MHSLLWLALLCVPCFAAISLTEVATLPESPNYGGGDNVGSLLISETYNAGKGPGIWIVADGGYRLYVNGELLKEDVQAGRVSFVPYTFLPGENAVSVVGVNRSGAPGVLVQIDELEKSYFSGAGWVSKPAVGNNAWKAKGRDLSQWGGATILDYSNQKMPSGGDLSGFAEDTKAKWIWTGSESDSLAVLLYTFYVKAEGFGAATTGGSGGEVVLATDSASVRKALQSNGPKTILIPEGTYDFRIFKNAVTDAKNRKWTWCKGQCGANDKNSGNTFYRISFTENSCSGLSEDVTPVSESENLQSWNNWITTSADKSLIGMGRGANLRGAAINPRSYENGHNNIYRNLAFYDVNPHLVEAGDGLSVDGSDENFVQKFWADHISYKWISDGFDIGNVKGATVSYLDYDGTSEFNCWGYDPYMALVQDAELTYANVYWHGTYGRVPKVGGNSRVHIFNNYTSYNYWTGAAVSGDNSGSYSQILYENSYLDQMNFHIVDVGSYGYMNFTGNQVKNSKGCYYVNGVCSSNPPQNSVFTPSYSYAKRTVSAIPSELPVYAGVGGKWGKMPEYNQAFEISPKAASVSVEAQIANNAVTLNATVTSSSGAAIQRVDFYVGTELVGSAHSAPYSFNVSDLVSGVYSAIAVATDKNGLSGVSSYVVFQVSGESEKKVAKLIKNGAGSSNQNLILGDSLVPFSYVWENAETVTATGFPMGVNVFIDSLDSRISISGTPTEFGEFVYTITTVGADSNASVVRTIRVAESETAITHQQTVLPKASSYRVFDLQGRLLYRGAFQPRIYNQRVLVVEFDKEGNALRKYLMPCSKSMPK</sequence>
<dbReference type="Gene3D" id="2.60.120.260">
    <property type="entry name" value="Galactose-binding domain-like"/>
    <property type="match status" value="1"/>
</dbReference>
<dbReference type="InterPro" id="IPR045032">
    <property type="entry name" value="PEL"/>
</dbReference>
<accession>A0A1M6QKQ9</accession>
<name>A0A1M6QKQ9_9BACT</name>
<evidence type="ECO:0000256" key="5">
    <source>
        <dbReference type="SAM" id="SignalP"/>
    </source>
</evidence>
<dbReference type="InterPro" id="IPR013783">
    <property type="entry name" value="Ig-like_fold"/>
</dbReference>
<protein>
    <recommendedName>
        <fullName evidence="4">pectin lyase</fullName>
        <ecNumber evidence="4">4.2.2.10</ecNumber>
    </recommendedName>
</protein>
<dbReference type="RefSeq" id="WP_073302185.1">
    <property type="nucleotide sequence ID" value="NZ_FRAW01000002.1"/>
</dbReference>
<evidence type="ECO:0000256" key="2">
    <source>
        <dbReference type="ARBA" id="ARBA00036818"/>
    </source>
</evidence>
<gene>
    <name evidence="6" type="ORF">SAMN05720469_102143</name>
</gene>
<comment type="catalytic activity">
    <reaction evidence="2">
        <text>Eliminative cleavage of (1-&gt;4)-alpha-D-galacturonan methyl ester to give oligosaccharides with 4-deoxy-6-O-methyl-alpha-D-galact-4-enuronosyl groups at their non-reducing ends.</text>
        <dbReference type="EC" id="4.2.2.10"/>
    </reaction>
</comment>